<sequence length="798" mass="89581">MSLNFTEIEAKWQKKWDESKAFKAEDNSQKPKYYALDMFPYPSGSGLHIGHMASYTPGDIISRYKRVNGFNVLHPMGYDAFGLPAEQYAIQTGIHPALTTRKAIESFRKTLQSFGFSFDWSREISTCEPEYYKWTQFIFLKLYERGLAYQKEVPVNWCPALKTVLANDEVIDGKSERGGHPVIRVPMKQWMLKITDYAERLLNDLDKLDWPERTKEGQRNWIGKSEGARVTFKVDGHGDSFEVFTTRPDTLFGVTFMVMAPEHPLVKKIASSAQAKAVEEYIFATSKKSEVDRKATTEKTGVFTGAHAVHPITGEKIQIWIADYVLMDYGTGAIMAVPGHDARDFEFATKFQIQIKRVLEGGDTLPFEGEGTLINSDFLNGLSQKDAIKQMLSHLEAKKLGVREVQYKLRDWLFSRQRYWGEPFPIVQFADGSRGVPVNELPVILPEVADYEPADTGEAPLARNTDWVRYISADGKEGRRETDTMPGAAGSSWYFLRYIDPHNSEAPFSPEAEKYWMPVDLYVGGPEHTVGHLLYSRFWMKVLFDCGLVTHDEPFKKLAHQGMILGPDGEKMSKSRGNVISPEDIAKTHGADAMRTFISFMGPVDKDKPWAPTGIDGVKRFLDRVSRLVVNDEGQYVATKDALTEDIQKLVHKTIKKVTDDIESMGFNTAISAMMILVNELYKTECRSELALKPLVQILAPFAPHLAEELWEKMGGEGLCSLAPWPKYDSNLVADDTVTMGVQVNGKMRGTIEIALTASEQEAVAAALAVSTISSVLAGKNPDKVIYKAGRILNLIVK</sequence>
<dbReference type="InterPro" id="IPR002300">
    <property type="entry name" value="aa-tRNA-synth_Ia"/>
</dbReference>
<dbReference type="InterPro" id="IPR014729">
    <property type="entry name" value="Rossmann-like_a/b/a_fold"/>
</dbReference>
<evidence type="ECO:0000256" key="6">
    <source>
        <dbReference type="ARBA" id="ARBA00023146"/>
    </source>
</evidence>
<dbReference type="Gene3D" id="3.40.50.620">
    <property type="entry name" value="HUPs"/>
    <property type="match status" value="2"/>
</dbReference>
<dbReference type="CDD" id="cd00812">
    <property type="entry name" value="LeuRS_core"/>
    <property type="match status" value="1"/>
</dbReference>
<evidence type="ECO:0000259" key="10">
    <source>
        <dbReference type="Pfam" id="PF00133"/>
    </source>
</evidence>
<keyword evidence="8" id="KW-0963">Cytoplasm</keyword>
<dbReference type="SUPFAM" id="SSF47323">
    <property type="entry name" value="Anticodon-binding domain of a subclass of class I aminoacyl-tRNA synthetases"/>
    <property type="match status" value="1"/>
</dbReference>
<feature type="domain" description="Leucyl-tRNA synthetase editing" evidence="13">
    <location>
        <begin position="219"/>
        <end position="395"/>
    </location>
</feature>
<comment type="catalytic activity">
    <reaction evidence="7 8">
        <text>tRNA(Leu) + L-leucine + ATP = L-leucyl-tRNA(Leu) + AMP + diphosphate</text>
        <dbReference type="Rhea" id="RHEA:11688"/>
        <dbReference type="Rhea" id="RHEA-COMP:9613"/>
        <dbReference type="Rhea" id="RHEA-COMP:9622"/>
        <dbReference type="ChEBI" id="CHEBI:30616"/>
        <dbReference type="ChEBI" id="CHEBI:33019"/>
        <dbReference type="ChEBI" id="CHEBI:57427"/>
        <dbReference type="ChEBI" id="CHEBI:78442"/>
        <dbReference type="ChEBI" id="CHEBI:78494"/>
        <dbReference type="ChEBI" id="CHEBI:456215"/>
        <dbReference type="EC" id="6.1.1.4"/>
    </reaction>
</comment>
<proteinExistence type="inferred from homology"/>
<evidence type="ECO:0000313" key="15">
    <source>
        <dbReference type="Proteomes" id="UP000830116"/>
    </source>
</evidence>
<dbReference type="InterPro" id="IPR009008">
    <property type="entry name" value="Val/Leu/Ile-tRNA-synth_edit"/>
</dbReference>
<dbReference type="CDD" id="cd07958">
    <property type="entry name" value="Anticodon_Ia_Leu_BEm"/>
    <property type="match status" value="1"/>
</dbReference>
<dbReference type="Pfam" id="PF13603">
    <property type="entry name" value="tRNA-synt_1_2"/>
    <property type="match status" value="1"/>
</dbReference>
<dbReference type="InterPro" id="IPR009080">
    <property type="entry name" value="tRNAsynth_Ia_anticodon-bd"/>
</dbReference>
<feature type="domain" description="Methionyl/Leucyl tRNA synthetase" evidence="12">
    <location>
        <begin position="39"/>
        <end position="170"/>
    </location>
</feature>
<dbReference type="Proteomes" id="UP000830116">
    <property type="component" value="Chromosome"/>
</dbReference>
<reference evidence="14" key="1">
    <citation type="submission" date="2022-03" db="EMBL/GenBank/DDBJ databases">
        <title>Genome Identification and Characterization of new species Bdellovibrio reynosense LBG001 sp. nov. from a Mexico soil sample.</title>
        <authorList>
            <person name="Camilli A."/>
            <person name="Ajao Y."/>
            <person name="Guo X."/>
        </authorList>
    </citation>
    <scope>NUCLEOTIDE SEQUENCE</scope>
    <source>
        <strain evidence="14">LBG001</strain>
    </source>
</reference>
<feature type="domain" description="Methionyl/Valyl/Leucyl/Isoleucyl-tRNA synthetase anticodon-binding" evidence="11">
    <location>
        <begin position="649"/>
        <end position="761"/>
    </location>
</feature>
<dbReference type="SUPFAM" id="SSF50677">
    <property type="entry name" value="ValRS/IleRS/LeuRS editing domain"/>
    <property type="match status" value="1"/>
</dbReference>
<dbReference type="InterPro" id="IPR025709">
    <property type="entry name" value="Leu_tRNA-synth_edit"/>
</dbReference>
<dbReference type="NCBIfam" id="TIGR00396">
    <property type="entry name" value="leuS_bact"/>
    <property type="match status" value="1"/>
</dbReference>
<dbReference type="Pfam" id="PF09334">
    <property type="entry name" value="tRNA-synt_1g"/>
    <property type="match status" value="1"/>
</dbReference>
<comment type="subcellular location">
    <subcellularLocation>
        <location evidence="8">Cytoplasm</location>
    </subcellularLocation>
</comment>
<dbReference type="RefSeq" id="WP_243535691.1">
    <property type="nucleotide sequence ID" value="NZ_CP093442.1"/>
</dbReference>
<comment type="similarity">
    <text evidence="1 8 9">Belongs to the class-I aminoacyl-tRNA synthetase family.</text>
</comment>
<evidence type="ECO:0000256" key="5">
    <source>
        <dbReference type="ARBA" id="ARBA00022917"/>
    </source>
</evidence>
<evidence type="ECO:0000256" key="2">
    <source>
        <dbReference type="ARBA" id="ARBA00022598"/>
    </source>
</evidence>
<keyword evidence="2 8" id="KW-0436">Ligase</keyword>
<organism evidence="14 15">
    <name type="scientific">Bdellovibrio reynosensis</name>
    <dbReference type="NCBI Taxonomy" id="2835041"/>
    <lineage>
        <taxon>Bacteria</taxon>
        <taxon>Pseudomonadati</taxon>
        <taxon>Bdellovibrionota</taxon>
        <taxon>Bdellovibrionia</taxon>
        <taxon>Bdellovibrionales</taxon>
        <taxon>Pseudobdellovibrionaceae</taxon>
        <taxon>Bdellovibrio</taxon>
    </lineage>
</organism>
<evidence type="ECO:0000259" key="12">
    <source>
        <dbReference type="Pfam" id="PF09334"/>
    </source>
</evidence>
<dbReference type="Pfam" id="PF08264">
    <property type="entry name" value="Anticodon_1"/>
    <property type="match status" value="1"/>
</dbReference>
<feature type="binding site" evidence="8">
    <location>
        <position position="574"/>
    </location>
    <ligand>
        <name>ATP</name>
        <dbReference type="ChEBI" id="CHEBI:30616"/>
    </ligand>
</feature>
<dbReference type="GO" id="GO:0004823">
    <property type="term" value="F:leucine-tRNA ligase activity"/>
    <property type="evidence" value="ECO:0007669"/>
    <property type="project" value="UniProtKB-EC"/>
</dbReference>
<dbReference type="InterPro" id="IPR013155">
    <property type="entry name" value="M/V/L/I-tRNA-synth_anticd-bd"/>
</dbReference>
<evidence type="ECO:0000259" key="13">
    <source>
        <dbReference type="Pfam" id="PF13603"/>
    </source>
</evidence>
<evidence type="ECO:0000259" key="11">
    <source>
        <dbReference type="Pfam" id="PF08264"/>
    </source>
</evidence>
<dbReference type="PANTHER" id="PTHR43740:SF2">
    <property type="entry name" value="LEUCINE--TRNA LIGASE, MITOCHONDRIAL"/>
    <property type="match status" value="1"/>
</dbReference>
<dbReference type="EC" id="6.1.1.4" evidence="8"/>
<dbReference type="InterPro" id="IPR015413">
    <property type="entry name" value="Methionyl/Leucyl_tRNA_Synth"/>
</dbReference>
<dbReference type="Gene3D" id="1.10.730.10">
    <property type="entry name" value="Isoleucyl-tRNA Synthetase, Domain 1"/>
    <property type="match status" value="1"/>
</dbReference>
<dbReference type="HAMAP" id="MF_00049_B">
    <property type="entry name" value="Leu_tRNA_synth_B"/>
    <property type="match status" value="1"/>
</dbReference>
<evidence type="ECO:0000256" key="4">
    <source>
        <dbReference type="ARBA" id="ARBA00022840"/>
    </source>
</evidence>
<dbReference type="Gene3D" id="3.10.20.590">
    <property type="match status" value="1"/>
</dbReference>
<dbReference type="PRINTS" id="PR00985">
    <property type="entry name" value="TRNASYNTHLEU"/>
</dbReference>
<dbReference type="PANTHER" id="PTHR43740">
    <property type="entry name" value="LEUCYL-TRNA SYNTHETASE"/>
    <property type="match status" value="1"/>
</dbReference>
<keyword evidence="5 8" id="KW-0648">Protein biosynthesis</keyword>
<comment type="caution">
    <text evidence="8">Lacks conserved residue(s) required for the propagation of feature annotation.</text>
</comment>
<keyword evidence="4 8" id="KW-0067">ATP-binding</keyword>
<protein>
    <recommendedName>
        <fullName evidence="8">Leucine--tRNA ligase</fullName>
        <ecNumber evidence="8">6.1.1.4</ecNumber>
    </recommendedName>
    <alternativeName>
        <fullName evidence="8">Leucyl-tRNA synthetase</fullName>
        <shortName evidence="8">LeuRS</shortName>
    </alternativeName>
</protein>
<gene>
    <name evidence="8 14" type="primary">leuS</name>
    <name evidence="14" type="ORF">MNR06_10220</name>
</gene>
<dbReference type="InterPro" id="IPR002302">
    <property type="entry name" value="Leu-tRNA-ligase"/>
</dbReference>
<evidence type="ECO:0000256" key="1">
    <source>
        <dbReference type="ARBA" id="ARBA00005594"/>
    </source>
</evidence>
<evidence type="ECO:0000256" key="3">
    <source>
        <dbReference type="ARBA" id="ARBA00022741"/>
    </source>
</evidence>
<keyword evidence="3 8" id="KW-0547">Nucleotide-binding</keyword>
<feature type="domain" description="Aminoacyl-tRNA synthetase class Ia" evidence="10">
    <location>
        <begin position="408"/>
        <end position="607"/>
    </location>
</feature>
<keyword evidence="15" id="KW-1185">Reference proteome</keyword>
<dbReference type="Pfam" id="PF00133">
    <property type="entry name" value="tRNA-synt_1"/>
    <property type="match status" value="1"/>
</dbReference>
<name>A0ABY4C8R6_9BACT</name>
<dbReference type="SUPFAM" id="SSF52374">
    <property type="entry name" value="Nucleotidylyl transferase"/>
    <property type="match status" value="1"/>
</dbReference>
<accession>A0ABY4C8R6</accession>
<evidence type="ECO:0000256" key="7">
    <source>
        <dbReference type="ARBA" id="ARBA00047469"/>
    </source>
</evidence>
<keyword evidence="6 8" id="KW-0030">Aminoacyl-tRNA synthetase</keyword>
<evidence type="ECO:0000256" key="9">
    <source>
        <dbReference type="RuleBase" id="RU363039"/>
    </source>
</evidence>
<feature type="short sequence motif" description="'KMSKS' region" evidence="8">
    <location>
        <begin position="571"/>
        <end position="575"/>
    </location>
</feature>
<dbReference type="EMBL" id="CP093442">
    <property type="protein sequence ID" value="UOF00076.1"/>
    <property type="molecule type" value="Genomic_DNA"/>
</dbReference>
<evidence type="ECO:0000256" key="8">
    <source>
        <dbReference type="HAMAP-Rule" id="MF_00049"/>
    </source>
</evidence>
<evidence type="ECO:0000313" key="14">
    <source>
        <dbReference type="EMBL" id="UOF00076.1"/>
    </source>
</evidence>